<evidence type="ECO:0000256" key="1">
    <source>
        <dbReference type="SAM" id="MobiDB-lite"/>
    </source>
</evidence>
<accession>A0AAD5V6A3</accession>
<evidence type="ECO:0000313" key="2">
    <source>
        <dbReference type="EMBL" id="KAJ3483589.1"/>
    </source>
</evidence>
<name>A0AAD5V6A3_9APHY</name>
<dbReference type="AlphaFoldDB" id="A0AAD5V6A3"/>
<sequence>MTSKRNTPDRFQFLRKLTLHIPFGELLPSEGNFRFNLMSLSSPDSPHRNLDLLVVVLHLATNLRELEIGGNTEHFLYKLPGLSAAIASLPSLTRLSFPDGVGQTSGRIFGDIKSRPTSIKILIPWGQRADEVLRLLTPVQNSLTELDYRWALPGSTVPIFPPGTARFPNLRTLILQQSGHLSVPAMVHIFPKLARLTIESTPVRSLGGRFLTHALQPGQGTTLGQSSSSWARLESLKGTLDVLRSLGLRCPVDHIHIDNYISTSDVPHLLALLKDLHPKSLHLTFSLEDYPKDSLPSTLIKILEESELTHFTLSLNVNLDTFSVFPNFAHILQDSSINLTYLDIRTHCTGCKCRIGAKDSSRSPEAEATQSDPHRSTMTLHTYLHQMKQIDHAYKIASSSSSLRHIFLDIDLQKHPTYWEMERDECNHDLFTMKRICDSVGEGMIRKVQYLT</sequence>
<dbReference type="Gene3D" id="3.80.10.10">
    <property type="entry name" value="Ribonuclease Inhibitor"/>
    <property type="match status" value="1"/>
</dbReference>
<dbReference type="EMBL" id="JANAWD010000222">
    <property type="protein sequence ID" value="KAJ3483589.1"/>
    <property type="molecule type" value="Genomic_DNA"/>
</dbReference>
<dbReference type="InterPro" id="IPR032675">
    <property type="entry name" value="LRR_dom_sf"/>
</dbReference>
<organism evidence="2 3">
    <name type="scientific">Meripilus lineatus</name>
    <dbReference type="NCBI Taxonomy" id="2056292"/>
    <lineage>
        <taxon>Eukaryota</taxon>
        <taxon>Fungi</taxon>
        <taxon>Dikarya</taxon>
        <taxon>Basidiomycota</taxon>
        <taxon>Agaricomycotina</taxon>
        <taxon>Agaricomycetes</taxon>
        <taxon>Polyporales</taxon>
        <taxon>Meripilaceae</taxon>
        <taxon>Meripilus</taxon>
    </lineage>
</organism>
<feature type="compositionally biased region" description="Basic and acidic residues" evidence="1">
    <location>
        <begin position="356"/>
        <end position="365"/>
    </location>
</feature>
<proteinExistence type="predicted"/>
<comment type="caution">
    <text evidence="2">The sequence shown here is derived from an EMBL/GenBank/DDBJ whole genome shotgun (WGS) entry which is preliminary data.</text>
</comment>
<feature type="region of interest" description="Disordered" evidence="1">
    <location>
        <begin position="356"/>
        <end position="375"/>
    </location>
</feature>
<dbReference type="Proteomes" id="UP001212997">
    <property type="component" value="Unassembled WGS sequence"/>
</dbReference>
<evidence type="ECO:0000313" key="3">
    <source>
        <dbReference type="Proteomes" id="UP001212997"/>
    </source>
</evidence>
<dbReference type="SUPFAM" id="SSF52047">
    <property type="entry name" value="RNI-like"/>
    <property type="match status" value="1"/>
</dbReference>
<reference evidence="2" key="1">
    <citation type="submission" date="2022-07" db="EMBL/GenBank/DDBJ databases">
        <title>Genome Sequence of Physisporinus lineatus.</title>
        <authorList>
            <person name="Buettner E."/>
        </authorList>
    </citation>
    <scope>NUCLEOTIDE SEQUENCE</scope>
    <source>
        <strain evidence="2">VT162</strain>
    </source>
</reference>
<protein>
    <submittedName>
        <fullName evidence="2">Uncharacterized protein</fullName>
    </submittedName>
</protein>
<keyword evidence="3" id="KW-1185">Reference proteome</keyword>
<gene>
    <name evidence="2" type="ORF">NLI96_g6212</name>
</gene>